<feature type="transmembrane region" description="Helical" evidence="2">
    <location>
        <begin position="30"/>
        <end position="47"/>
    </location>
</feature>
<sequence>MFTLKLCLMRFESVIDCRSFTDATQTVNNLVFVFIRLLTIVIAYAAIEFKTPLGAQQVAIETPASQQQMRDLAVQCRLQCNEVKKEMKTLKSEVNKNSDENTEQSTKLLTILNDIIKINGILSPSDPDGILTKVRAIIADIADVKNEHKVLQRDLVEVKGKQERSDTYVSTSKTNIRKSVTENSDANSALSKKLSAVEEDLNVHKLKFDTTTSNVDAINEKMKKANDTVSEVEEIAKTATEMVDQANAKLKIMERHLFNKGALTAAILILFFLIIGLMLYVLKLKSSLESALAGGSSSRPLKEKSMEHCSGSREMTVVLHKMPSRPTLDNAVCIVCFDASNTDEYKRMIKETVGQLGRVSFRTHVIRKHADIAELPHCRLYIMCVEFTESHVIIEEQGLGLGDLKLTSYRGALVILYIHDPGSRNLTDDQLYSDGVYCVKKQQELKELCEIDRFISAHKNLNTAQKKALETAITDELKIQAAR</sequence>
<proteinExistence type="predicted"/>
<gene>
    <name evidence="3" type="ORF">MAR_019966</name>
</gene>
<keyword evidence="4" id="KW-1185">Reference proteome</keyword>
<keyword evidence="2" id="KW-0812">Transmembrane</keyword>
<reference evidence="3" key="1">
    <citation type="submission" date="2022-11" db="EMBL/GenBank/DDBJ databases">
        <title>Centuries of genome instability and evolution in soft-shell clam transmissible cancer (bioRxiv).</title>
        <authorList>
            <person name="Hart S.F.M."/>
            <person name="Yonemitsu M.A."/>
            <person name="Giersch R.M."/>
            <person name="Beal B.F."/>
            <person name="Arriagada G."/>
            <person name="Davis B.W."/>
            <person name="Ostrander E.A."/>
            <person name="Goff S.P."/>
            <person name="Metzger M.J."/>
        </authorList>
    </citation>
    <scope>NUCLEOTIDE SEQUENCE</scope>
    <source>
        <strain evidence="3">MELC-2E11</strain>
        <tissue evidence="3">Siphon/mantle</tissue>
    </source>
</reference>
<name>A0ABY7E3M8_MYAAR</name>
<keyword evidence="2" id="KW-0472">Membrane</keyword>
<feature type="coiled-coil region" evidence="1">
    <location>
        <begin position="215"/>
        <end position="256"/>
    </location>
</feature>
<dbReference type="EMBL" id="CP111016">
    <property type="protein sequence ID" value="WAR04597.1"/>
    <property type="molecule type" value="Genomic_DNA"/>
</dbReference>
<evidence type="ECO:0000256" key="2">
    <source>
        <dbReference type="SAM" id="Phobius"/>
    </source>
</evidence>
<keyword evidence="1" id="KW-0175">Coiled coil</keyword>
<evidence type="ECO:0000313" key="3">
    <source>
        <dbReference type="EMBL" id="WAR04597.1"/>
    </source>
</evidence>
<organism evidence="3 4">
    <name type="scientific">Mya arenaria</name>
    <name type="common">Soft-shell clam</name>
    <dbReference type="NCBI Taxonomy" id="6604"/>
    <lineage>
        <taxon>Eukaryota</taxon>
        <taxon>Metazoa</taxon>
        <taxon>Spiralia</taxon>
        <taxon>Lophotrochozoa</taxon>
        <taxon>Mollusca</taxon>
        <taxon>Bivalvia</taxon>
        <taxon>Autobranchia</taxon>
        <taxon>Heteroconchia</taxon>
        <taxon>Euheterodonta</taxon>
        <taxon>Imparidentia</taxon>
        <taxon>Neoheterodontei</taxon>
        <taxon>Myida</taxon>
        <taxon>Myoidea</taxon>
        <taxon>Myidae</taxon>
        <taxon>Mya</taxon>
    </lineage>
</organism>
<feature type="transmembrane region" description="Helical" evidence="2">
    <location>
        <begin position="261"/>
        <end position="282"/>
    </location>
</feature>
<accession>A0ABY7E3M8</accession>
<dbReference type="Proteomes" id="UP001164746">
    <property type="component" value="Chromosome 5"/>
</dbReference>
<evidence type="ECO:0000313" key="4">
    <source>
        <dbReference type="Proteomes" id="UP001164746"/>
    </source>
</evidence>
<evidence type="ECO:0000256" key="1">
    <source>
        <dbReference type="SAM" id="Coils"/>
    </source>
</evidence>
<protein>
    <submittedName>
        <fullName evidence="3">Uncharacterized protein</fullName>
    </submittedName>
</protein>
<keyword evidence="2" id="KW-1133">Transmembrane helix</keyword>
<feature type="coiled-coil region" evidence="1">
    <location>
        <begin position="73"/>
        <end position="100"/>
    </location>
</feature>